<proteinExistence type="evidence at transcript level"/>
<reference evidence="1" key="2">
    <citation type="submission" date="2012-06" db="EMBL/GenBank/DDBJ databases">
        <authorList>
            <person name="Yu Y."/>
            <person name="Currie J."/>
            <person name="Lomeli R."/>
            <person name="Angelova A."/>
            <person name="Collura K."/>
            <person name="Wissotski M."/>
            <person name="Campos D."/>
            <person name="Kudrna D."/>
            <person name="Golser W."/>
            <person name="Ashely E."/>
            <person name="Descour A."/>
            <person name="Fernandes J."/>
            <person name="Soderlund C."/>
            <person name="Walbot V."/>
        </authorList>
    </citation>
    <scope>NUCLEOTIDE SEQUENCE</scope>
    <source>
        <strain evidence="1">B73</strain>
    </source>
</reference>
<evidence type="ECO:0000313" key="1">
    <source>
        <dbReference type="EMBL" id="ACR35699.1"/>
    </source>
</evidence>
<protein>
    <submittedName>
        <fullName evidence="1">Uncharacterized protein</fullName>
    </submittedName>
</protein>
<dbReference type="AlphaFoldDB" id="C4J3E9"/>
<sequence>MDILASQHTTTIFTAPCSVAAMLGARDISVEGTLRDGTNGALVSVLTRHPTAHGGSDRITVGVLATLFRGRGHLLATAGTGFSSKGGAASTALVDCDVRWFWENVQTLWASHEAETFCACHQERKCQTIGNDSSRLKKSIFQPSSALQIVIAEDTRSCKSFVRGPLDASSPSSPPSRGRVVVSFLSLLATSGLRPPAHPPVLGSYGALASQEAAKTTGPGHLAE</sequence>
<reference evidence="1" key="1">
    <citation type="journal article" date="2009" name="PLoS Genet.">
        <title>Sequencing, mapping, and analysis of 27,455 maize full-length cDNAs.</title>
        <authorList>
            <person name="Soderlund C."/>
            <person name="Descour A."/>
            <person name="Kudrna D."/>
            <person name="Bomhoff M."/>
            <person name="Boyd L."/>
            <person name="Currie J."/>
            <person name="Angelova A."/>
            <person name="Collura K."/>
            <person name="Wissotski M."/>
            <person name="Ashley E."/>
            <person name="Morrow D."/>
            <person name="Fernandes J."/>
            <person name="Walbot V."/>
            <person name="Yu Y."/>
        </authorList>
    </citation>
    <scope>NUCLEOTIDE SEQUENCE</scope>
    <source>
        <strain evidence="1">B73</strain>
    </source>
</reference>
<organism evidence="1">
    <name type="scientific">Zea mays</name>
    <name type="common">Maize</name>
    <dbReference type="NCBI Taxonomy" id="4577"/>
    <lineage>
        <taxon>Eukaryota</taxon>
        <taxon>Viridiplantae</taxon>
        <taxon>Streptophyta</taxon>
        <taxon>Embryophyta</taxon>
        <taxon>Tracheophyta</taxon>
        <taxon>Spermatophyta</taxon>
        <taxon>Magnoliopsida</taxon>
        <taxon>Liliopsida</taxon>
        <taxon>Poales</taxon>
        <taxon>Poaceae</taxon>
        <taxon>PACMAD clade</taxon>
        <taxon>Panicoideae</taxon>
        <taxon>Andropogonodae</taxon>
        <taxon>Andropogoneae</taxon>
        <taxon>Tripsacinae</taxon>
        <taxon>Zea</taxon>
    </lineage>
</organism>
<name>C4J3E9_MAIZE</name>
<accession>C4J3E9</accession>
<dbReference type="EMBL" id="BT085346">
    <property type="protein sequence ID" value="ACR35699.1"/>
    <property type="molecule type" value="mRNA"/>
</dbReference>